<evidence type="ECO:0000256" key="5">
    <source>
        <dbReference type="ARBA" id="ARBA00022843"/>
    </source>
</evidence>
<dbReference type="SUPFAM" id="SSF52540">
    <property type="entry name" value="P-loop containing nucleoside triphosphate hydrolases"/>
    <property type="match status" value="1"/>
</dbReference>
<feature type="region of interest" description="Disordered" evidence="13">
    <location>
        <begin position="424"/>
        <end position="851"/>
    </location>
</feature>
<dbReference type="InParanoid" id="A0A671V5C9"/>
<feature type="domain" description="YLPM1-like spectrin repeat" evidence="14">
    <location>
        <begin position="285"/>
        <end position="403"/>
    </location>
</feature>
<feature type="compositionally biased region" description="Basic and acidic residues" evidence="13">
    <location>
        <begin position="1251"/>
        <end position="1262"/>
    </location>
</feature>
<feature type="compositionally biased region" description="Basic and acidic residues" evidence="13">
    <location>
        <begin position="672"/>
        <end position="689"/>
    </location>
</feature>
<proteinExistence type="predicted"/>
<accession>A0A671V5C9</accession>
<comment type="function">
    <text evidence="9">Plays a role in the reduction of telomerase activity during differentiation of embryonic stem cells by binding to the core promoter of TERT and controlling its down-regulation.</text>
</comment>
<feature type="region of interest" description="Disordered" evidence="13">
    <location>
        <begin position="1"/>
        <end position="264"/>
    </location>
</feature>
<feature type="compositionally biased region" description="Basic and acidic residues" evidence="13">
    <location>
        <begin position="1377"/>
        <end position="1393"/>
    </location>
</feature>
<evidence type="ECO:0000256" key="9">
    <source>
        <dbReference type="ARBA" id="ARBA00058677"/>
    </source>
</evidence>
<evidence type="ECO:0000256" key="1">
    <source>
        <dbReference type="ARBA" id="ARBA00004324"/>
    </source>
</evidence>
<feature type="region of interest" description="Disordered" evidence="13">
    <location>
        <begin position="1251"/>
        <end position="1406"/>
    </location>
</feature>
<feature type="compositionally biased region" description="Low complexity" evidence="13">
    <location>
        <begin position="637"/>
        <end position="654"/>
    </location>
</feature>
<keyword evidence="8" id="KW-0539">Nucleus</keyword>
<dbReference type="PANTHER" id="PTHR13413">
    <property type="entry name" value="YLP MOTIF CONTAINING PROTEIN NUCLEAR PROTEIN ZAP"/>
    <property type="match status" value="1"/>
</dbReference>
<feature type="compositionally biased region" description="Low complexity" evidence="13">
    <location>
        <begin position="556"/>
        <end position="566"/>
    </location>
</feature>
<evidence type="ECO:0000256" key="2">
    <source>
        <dbReference type="ARBA" id="ARBA00022481"/>
    </source>
</evidence>
<feature type="compositionally biased region" description="Pro residues" evidence="13">
    <location>
        <begin position="541"/>
        <end position="555"/>
    </location>
</feature>
<organism evidence="15 16">
    <name type="scientific">Sparus aurata</name>
    <name type="common">Gilthead sea bream</name>
    <dbReference type="NCBI Taxonomy" id="8175"/>
    <lineage>
        <taxon>Eukaryota</taxon>
        <taxon>Metazoa</taxon>
        <taxon>Chordata</taxon>
        <taxon>Craniata</taxon>
        <taxon>Vertebrata</taxon>
        <taxon>Euteleostomi</taxon>
        <taxon>Actinopterygii</taxon>
        <taxon>Neopterygii</taxon>
        <taxon>Teleostei</taxon>
        <taxon>Neoteleostei</taxon>
        <taxon>Acanthomorphata</taxon>
        <taxon>Eupercaria</taxon>
        <taxon>Spariformes</taxon>
        <taxon>Sparidae</taxon>
        <taxon>Sparus</taxon>
    </lineage>
</organism>
<keyword evidence="6" id="KW-0805">Transcription regulation</keyword>
<dbReference type="Gene3D" id="3.40.50.300">
    <property type="entry name" value="P-loop containing nucleotide triphosphate hydrolases"/>
    <property type="match status" value="1"/>
</dbReference>
<keyword evidence="3" id="KW-0678">Repressor</keyword>
<feature type="compositionally biased region" description="Gly residues" evidence="13">
    <location>
        <begin position="961"/>
        <end position="1036"/>
    </location>
</feature>
<dbReference type="FunCoup" id="A0A671V5C9">
    <property type="interactions" value="1071"/>
</dbReference>
<feature type="compositionally biased region" description="Gly residues" evidence="13">
    <location>
        <begin position="922"/>
        <end position="953"/>
    </location>
</feature>
<dbReference type="Pfam" id="PF26583">
    <property type="entry name" value="Spectrin_YLPM1"/>
    <property type="match status" value="1"/>
</dbReference>
<feature type="compositionally biased region" description="Basic and acidic residues" evidence="13">
    <location>
        <begin position="1633"/>
        <end position="1657"/>
    </location>
</feature>
<feature type="compositionally biased region" description="Basic and acidic residues" evidence="13">
    <location>
        <begin position="1665"/>
        <end position="1680"/>
    </location>
</feature>
<feature type="compositionally biased region" description="Basic and acidic residues" evidence="13">
    <location>
        <begin position="1273"/>
        <end position="1298"/>
    </location>
</feature>
<feature type="region of interest" description="Disordered" evidence="13">
    <location>
        <begin position="901"/>
        <end position="1130"/>
    </location>
</feature>
<feature type="compositionally biased region" description="Polar residues" evidence="13">
    <location>
        <begin position="1501"/>
        <end position="1510"/>
    </location>
</feature>
<dbReference type="GO" id="GO:0016607">
    <property type="term" value="C:nuclear speck"/>
    <property type="evidence" value="ECO:0007669"/>
    <property type="project" value="UniProtKB-SubCell"/>
</dbReference>
<evidence type="ECO:0000256" key="10">
    <source>
        <dbReference type="ARBA" id="ARBA00065932"/>
    </source>
</evidence>
<dbReference type="PANTHER" id="PTHR13413:SF0">
    <property type="entry name" value="YLP MOTIF-CONTAINING PROTEIN 1"/>
    <property type="match status" value="1"/>
</dbReference>
<feature type="region of interest" description="Disordered" evidence="13">
    <location>
        <begin position="1501"/>
        <end position="1716"/>
    </location>
</feature>
<dbReference type="Pfam" id="PF13671">
    <property type="entry name" value="AAA_33"/>
    <property type="match status" value="1"/>
</dbReference>
<feature type="compositionally biased region" description="Basic and acidic residues" evidence="13">
    <location>
        <begin position="1687"/>
        <end position="1697"/>
    </location>
</feature>
<dbReference type="OrthoDB" id="513595at2759"/>
<dbReference type="Proteomes" id="UP000472265">
    <property type="component" value="Chromosome 22"/>
</dbReference>
<feature type="compositionally biased region" description="Basic and acidic residues" evidence="13">
    <location>
        <begin position="1551"/>
        <end position="1624"/>
    </location>
</feature>
<evidence type="ECO:0000313" key="15">
    <source>
        <dbReference type="Ensembl" id="ENSSAUP00010021051.1"/>
    </source>
</evidence>
<feature type="compositionally biased region" description="Polar residues" evidence="13">
    <location>
        <begin position="738"/>
        <end position="759"/>
    </location>
</feature>
<feature type="compositionally biased region" description="Low complexity" evidence="13">
    <location>
        <begin position="912"/>
        <end position="921"/>
    </location>
</feature>
<feature type="region of interest" description="Disordered" evidence="13">
    <location>
        <begin position="1441"/>
        <end position="1460"/>
    </location>
</feature>
<evidence type="ECO:0000256" key="13">
    <source>
        <dbReference type="SAM" id="MobiDB-lite"/>
    </source>
</evidence>
<evidence type="ECO:0000256" key="12">
    <source>
        <dbReference type="ARBA" id="ARBA00083294"/>
    </source>
</evidence>
<protein>
    <recommendedName>
        <fullName evidence="11">YLP motif-containing protein 1</fullName>
    </recommendedName>
    <alternativeName>
        <fullName evidence="12">Nuclear protein ZAP3</fullName>
    </alternativeName>
</protein>
<dbReference type="OMA" id="WESAPVH"/>
<gene>
    <name evidence="15" type="primary">YLPM1</name>
    <name evidence="15" type="synonym">LOC115574423</name>
</gene>
<sequence length="2045" mass="229070">MYPSYGNFGGPQSQNFGGPGPRKQPGGGPAGQSAGFGGFEPPSTGSMFSSLQEQHRQQMQQLQMLHQKQLQSVLHHGNNANSYGAGHSSGYSGTSWHPEGVGHSDSGFGAQSYSQQVETPGQPPRDPAAPQQVHTQPPPPPPQTNEPQPGPPPPEPPSVKPPDNNLAPKEDKKHTPTTDDKSLPLQDKQQLWYKQHLQNLQKLKNERAKQNQKDGNGPMLPTPEQAVPPPPPSESKGLPPPPPPKEEPPAPPPPPQEPDVPQDPDEAARLNQLQAAAAQWQQVQQQRASVQYQALMTQHEKLQHVLEKYQQLLQQPANIQSMTTEMQLRHYEMQQQQFTPLFRDWNHSFLLWHEQFQTYHHKDQLQDYANQWKQWQEQMTATSAHLQERVATLTTMVPFASSQYSSGMMGQYGQFPEQNMQIQQHSVTPGMEHSPGAVGPGSQGLRPTGFVPNSESPAGPPIRGGGPASLVRPPGPATIQPPGFNSIRGPRPTGPSGNNPRFDQPQQAFDGHPRFGPPQQGFDGPPKFDQSQQRFDGPPRFDQPPPRFDGPPRFNPPQQRFDGPPRFDQPPPRFDAPPQFDQPRHRFDGPPRFDHPRQRFDGPPRFDKPRFGQQPRFEQTPRHPAAPPRFERPPVPLQVQQQAPQPKAEQATKPTASMDAKTPGKSVVQPQSEKEKSESPPEKKIKSEDLTDDNLLGSEGFFVQDDPIPQTLQTNTNTDETDGSNASDNSEKPKPVNSKPSVTSPTTGGSMNTAAQNQVKPDGPPKGKIPPLVPKTPGIQLDPQASGQMQSRPDPPRPPLGRGRGQPPVPVQAHGRGRGQMGSGEFRGPNTVPLGGTIEEDGSFDYMPTEGDLGMQEEEEEYYWQDPYEEYGGGESEVPPEEMWVPEEQYFLTEEEYYEEPIAGPPMGRGGPSMMRGRPVPGRGGPPMGRGGPPMGRGGMPMGRGGPPMGRGGPPMSRGGPPMGRGGPPMGRGGPPMGRGGPPMGRGGPPMGRGGPPVGRGGPPMGRGGLPMGRGGPPMGRGGPPMGRGGPPMGRGGPPPMGRGGPPPMGRGGPPPMGRGEPMDRHWEDPESVEYSEEGDPYWEERRPPMRGMRPLFPPGRGRPPRGHPDFMHQGRGRPPHQAHGPMDHEALGYEMDTDDTEMDPSGHPMYHENDPHSHSMHPDVGRGRRHMPLPPHEMMDPTEEEPLYDEEMERESGWQTPHGRGPPLPPHEMMDSGGMRRRPMGRGMGRDMWRPGQMHEKYEEGFKEGIVEDYGHGEGGYRWRPPQDYPPDDYRHEAKHYESEWDRERPPPERDYPPRMPPSEPHRDGHWPEERERGPPYPFDERDRGRGELRIREYGDEPPYRQEEPPYPPPPSERDRPPRLPPPPERGYPADYEDRRARYEDHREEPPLDKPSGAPVTESSVEGMTGANVLALSQHQHEIILKAAQELKLIRELKEGKTPGTEPQPPTDVLPDLPAGLLGLEIPPDVRNVLKGMTAAAKIVSNESVSWDTKLTSRDYQQPLSSAPTPTVIPKTVDYGHGHEPGATVEQMSYGERIVLRPDPVPSNRGYEKEHLGPRDPYSRDPYYDRRSDPYMDRRDYSRERELYREKLPPEYDRERFERQRYPPRERDESTQSMVEERSPQAPPLRSGYRERDRDLREKDQSGSRDRDEHYGRPGYNRPPYERTGLDRSGSERYGHSSSPYADRRSFPEDRGPPSAPPLPPPPQPPPRVEKKPEIKNIDDLLKPPGRSSRPERIVIIMRGLPGSGKSHVAKLIRDKEVDCGGTPPRVLVLDDYYMTEVEKVEKDPDTGRRVKTKVLEYEYEPEMEDTYRSSMLKTFKKTLDDGFFPFIILDTINDRVKHFDQFWSAAKTKGFEVYLAEITADTQTCAKRNVHGRTLKDISKMSNNWESSPRHMVRLDVRSLLQDAAIEEVEMEDFNPDDEPKEPKAEEEEEGDRGYIPKSKWEMDTSEAKLDKLDGLRGSGKRKHGDMAGLDDYLQLPDDYATRTSEPGKKRVRWADLEEQKDADRKRAIGFVVGQTDWERITDESGQLAQRALNRTKYF</sequence>
<feature type="region of interest" description="Disordered" evidence="13">
    <location>
        <begin position="1915"/>
        <end position="1943"/>
    </location>
</feature>
<feature type="compositionally biased region" description="Pro residues" evidence="13">
    <location>
        <begin position="1037"/>
        <end position="1057"/>
    </location>
</feature>
<comment type="subcellular location">
    <subcellularLocation>
        <location evidence="1">Nucleus speckle</location>
    </subcellularLocation>
</comment>
<evidence type="ECO:0000313" key="16">
    <source>
        <dbReference type="Proteomes" id="UP000472265"/>
    </source>
</evidence>
<dbReference type="FunFam" id="3.40.50.300:FF:000399">
    <property type="entry name" value="YLP motif containing 1"/>
    <property type="match status" value="1"/>
</dbReference>
<dbReference type="Ensembl" id="ENSSAUT00010022238.1">
    <property type="protein sequence ID" value="ENSSAUP00010021051.1"/>
    <property type="gene ID" value="ENSSAUG00010009355.1"/>
</dbReference>
<keyword evidence="4" id="KW-1017">Isopeptide bond</keyword>
<reference evidence="15" key="2">
    <citation type="submission" date="2025-08" db="UniProtKB">
        <authorList>
            <consortium name="Ensembl"/>
        </authorList>
    </citation>
    <scope>IDENTIFICATION</scope>
</reference>
<feature type="compositionally biased region" description="Polar residues" evidence="13">
    <location>
        <begin position="109"/>
        <end position="119"/>
    </location>
</feature>
<dbReference type="GO" id="GO:0032204">
    <property type="term" value="P:regulation of telomere maintenance"/>
    <property type="evidence" value="ECO:0007669"/>
    <property type="project" value="TreeGrafter"/>
</dbReference>
<keyword evidence="2" id="KW-0488">Methylation</keyword>
<feature type="compositionally biased region" description="Acidic residues" evidence="13">
    <location>
        <begin position="1915"/>
        <end position="1937"/>
    </location>
</feature>
<feature type="compositionally biased region" description="Basic and acidic residues" evidence="13">
    <location>
        <begin position="1305"/>
        <end position="1349"/>
    </location>
</feature>
<dbReference type="GeneTree" id="ENSGT00440000039837"/>
<feature type="compositionally biased region" description="Pro residues" evidence="13">
    <location>
        <begin position="1699"/>
        <end position="1712"/>
    </location>
</feature>
<keyword evidence="16" id="KW-1185">Reference proteome</keyword>
<evidence type="ECO:0000256" key="8">
    <source>
        <dbReference type="ARBA" id="ARBA00023242"/>
    </source>
</evidence>
<evidence type="ECO:0000256" key="6">
    <source>
        <dbReference type="ARBA" id="ARBA00023015"/>
    </source>
</evidence>
<dbReference type="InterPro" id="IPR027417">
    <property type="entry name" value="P-loop_NTPase"/>
</dbReference>
<name>A0A671V5C9_SPAAU</name>
<dbReference type="InterPro" id="IPR058903">
    <property type="entry name" value="Spectrin_YLPM1-like"/>
</dbReference>
<feature type="compositionally biased region" description="Basic and acidic residues" evidence="13">
    <location>
        <begin position="168"/>
        <end position="182"/>
    </location>
</feature>
<evidence type="ECO:0000256" key="4">
    <source>
        <dbReference type="ARBA" id="ARBA00022499"/>
    </source>
</evidence>
<feature type="compositionally biased region" description="Low complexity" evidence="13">
    <location>
        <begin position="57"/>
        <end position="93"/>
    </location>
</feature>
<keyword evidence="5" id="KW-0832">Ubl conjugation</keyword>
<feature type="region of interest" description="Disordered" evidence="13">
    <location>
        <begin position="1195"/>
        <end position="1237"/>
    </location>
</feature>
<feature type="compositionally biased region" description="Pro residues" evidence="13">
    <location>
        <begin position="226"/>
        <end position="258"/>
    </location>
</feature>
<feature type="compositionally biased region" description="Pro residues" evidence="13">
    <location>
        <begin position="762"/>
        <end position="774"/>
    </location>
</feature>
<comment type="subunit">
    <text evidence="10">Interacts with PPP1CA and NCOA5. Forms a complex with ILF2, ILF3, KHDRBS1, RBMX, NCOA5 and PPP1CA.</text>
</comment>
<evidence type="ECO:0000256" key="3">
    <source>
        <dbReference type="ARBA" id="ARBA00022491"/>
    </source>
</evidence>
<feature type="compositionally biased region" description="Basic and acidic residues" evidence="13">
    <location>
        <begin position="582"/>
        <end position="610"/>
    </location>
</feature>
<feature type="compositionally biased region" description="Acidic residues" evidence="13">
    <location>
        <begin position="1070"/>
        <end position="1082"/>
    </location>
</feature>
<feature type="compositionally biased region" description="Pro residues" evidence="13">
    <location>
        <begin position="136"/>
        <end position="160"/>
    </location>
</feature>
<evidence type="ECO:0000256" key="7">
    <source>
        <dbReference type="ARBA" id="ARBA00023163"/>
    </source>
</evidence>
<feature type="compositionally biased region" description="Polar residues" evidence="13">
    <location>
        <begin position="710"/>
        <end position="728"/>
    </location>
</feature>
<dbReference type="InterPro" id="IPR026314">
    <property type="entry name" value="YLP_motif_con_p1"/>
</dbReference>
<keyword evidence="7" id="KW-0804">Transcription</keyword>
<feature type="compositionally biased region" description="Low complexity" evidence="13">
    <location>
        <begin position="517"/>
        <end position="540"/>
    </location>
</feature>
<reference evidence="15" key="1">
    <citation type="submission" date="2021-04" db="EMBL/GenBank/DDBJ databases">
        <authorList>
            <consortium name="Wellcome Sanger Institute Data Sharing"/>
        </authorList>
    </citation>
    <scope>NUCLEOTIDE SEQUENCE [LARGE SCALE GENOMIC DNA]</scope>
</reference>
<reference evidence="15" key="3">
    <citation type="submission" date="2025-09" db="UniProtKB">
        <authorList>
            <consortium name="Ensembl"/>
        </authorList>
    </citation>
    <scope>IDENTIFICATION</scope>
</reference>
<evidence type="ECO:0000256" key="11">
    <source>
        <dbReference type="ARBA" id="ARBA00068971"/>
    </source>
</evidence>
<feature type="compositionally biased region" description="Polar residues" evidence="13">
    <location>
        <begin position="495"/>
        <end position="507"/>
    </location>
</feature>
<evidence type="ECO:0000259" key="14">
    <source>
        <dbReference type="Pfam" id="PF26583"/>
    </source>
</evidence>
<feature type="compositionally biased region" description="Basic and acidic residues" evidence="13">
    <location>
        <begin position="203"/>
        <end position="212"/>
    </location>
</feature>
<feature type="compositionally biased region" description="Gly residues" evidence="13">
    <location>
        <begin position="17"/>
        <end position="38"/>
    </location>
</feature>